<reference evidence="2 3" key="1">
    <citation type="submission" date="2024-09" db="EMBL/GenBank/DDBJ databases">
        <title>Chromosome-scale assembly of Riccia sorocarpa.</title>
        <authorList>
            <person name="Paukszto L."/>
        </authorList>
    </citation>
    <scope>NUCLEOTIDE SEQUENCE [LARGE SCALE GENOMIC DNA]</scope>
    <source>
        <strain evidence="2">LP-2024</strain>
        <tissue evidence="2">Aerial parts of the thallus</tissue>
    </source>
</reference>
<keyword evidence="3" id="KW-1185">Reference proteome</keyword>
<dbReference type="Proteomes" id="UP001633002">
    <property type="component" value="Unassembled WGS sequence"/>
</dbReference>
<protein>
    <submittedName>
        <fullName evidence="2">Uncharacterized protein</fullName>
    </submittedName>
</protein>
<evidence type="ECO:0000256" key="1">
    <source>
        <dbReference type="SAM" id="MobiDB-lite"/>
    </source>
</evidence>
<organism evidence="2 3">
    <name type="scientific">Riccia sorocarpa</name>
    <dbReference type="NCBI Taxonomy" id="122646"/>
    <lineage>
        <taxon>Eukaryota</taxon>
        <taxon>Viridiplantae</taxon>
        <taxon>Streptophyta</taxon>
        <taxon>Embryophyta</taxon>
        <taxon>Marchantiophyta</taxon>
        <taxon>Marchantiopsida</taxon>
        <taxon>Marchantiidae</taxon>
        <taxon>Marchantiales</taxon>
        <taxon>Ricciaceae</taxon>
        <taxon>Riccia</taxon>
    </lineage>
</organism>
<name>A0ABD3I9N0_9MARC</name>
<dbReference type="AlphaFoldDB" id="A0ABD3I9N0"/>
<comment type="caution">
    <text evidence="2">The sequence shown here is derived from an EMBL/GenBank/DDBJ whole genome shotgun (WGS) entry which is preliminary data.</text>
</comment>
<proteinExistence type="predicted"/>
<evidence type="ECO:0000313" key="2">
    <source>
        <dbReference type="EMBL" id="KAL3700403.1"/>
    </source>
</evidence>
<sequence>MAHGSEPESPDGGSGSDEAETDIDRGAVEEAGLDRHDLSGNELAEVLGSYHDGRQPARKGVVFYVDCCYHLSRSGYHGMVPFINQADNRIVEMVTLTRRGANAAAISKGIELLRGRAITIAEIIHDDNSAVDSLLDGYGI</sequence>
<gene>
    <name evidence="2" type="ORF">R1sor_018425</name>
</gene>
<dbReference type="EMBL" id="JBJQOH010000001">
    <property type="protein sequence ID" value="KAL3700403.1"/>
    <property type="molecule type" value="Genomic_DNA"/>
</dbReference>
<feature type="compositionally biased region" description="Basic and acidic residues" evidence="1">
    <location>
        <begin position="22"/>
        <end position="37"/>
    </location>
</feature>
<feature type="region of interest" description="Disordered" evidence="1">
    <location>
        <begin position="1"/>
        <end position="37"/>
    </location>
</feature>
<evidence type="ECO:0000313" key="3">
    <source>
        <dbReference type="Proteomes" id="UP001633002"/>
    </source>
</evidence>
<accession>A0ABD3I9N0</accession>